<accession>A0AAP0J650</accession>
<keyword evidence="2" id="KW-1185">Reference proteome</keyword>
<gene>
    <name evidence="1" type="ORF">Syun_017001</name>
</gene>
<organism evidence="1 2">
    <name type="scientific">Stephania yunnanensis</name>
    <dbReference type="NCBI Taxonomy" id="152371"/>
    <lineage>
        <taxon>Eukaryota</taxon>
        <taxon>Viridiplantae</taxon>
        <taxon>Streptophyta</taxon>
        <taxon>Embryophyta</taxon>
        <taxon>Tracheophyta</taxon>
        <taxon>Spermatophyta</taxon>
        <taxon>Magnoliopsida</taxon>
        <taxon>Ranunculales</taxon>
        <taxon>Menispermaceae</taxon>
        <taxon>Menispermoideae</taxon>
        <taxon>Cissampelideae</taxon>
        <taxon>Stephania</taxon>
    </lineage>
</organism>
<evidence type="ECO:0000313" key="1">
    <source>
        <dbReference type="EMBL" id="KAK9128204.1"/>
    </source>
</evidence>
<dbReference type="EMBL" id="JBBNAF010000007">
    <property type="protein sequence ID" value="KAK9128204.1"/>
    <property type="molecule type" value="Genomic_DNA"/>
</dbReference>
<comment type="caution">
    <text evidence="1">The sequence shown here is derived from an EMBL/GenBank/DDBJ whole genome shotgun (WGS) entry which is preliminary data.</text>
</comment>
<proteinExistence type="predicted"/>
<dbReference type="AlphaFoldDB" id="A0AAP0J650"/>
<sequence length="69" mass="7585">MLGFSESNIVSLLVDQPRALLKTSSKFTEIINAVKEMGFFPQTSMFNIAIYTWVDADEQIDVGVEAGGI</sequence>
<dbReference type="Proteomes" id="UP001420932">
    <property type="component" value="Unassembled WGS sequence"/>
</dbReference>
<reference evidence="1 2" key="1">
    <citation type="submission" date="2024-01" db="EMBL/GenBank/DDBJ databases">
        <title>Genome assemblies of Stephania.</title>
        <authorList>
            <person name="Yang L."/>
        </authorList>
    </citation>
    <scope>NUCLEOTIDE SEQUENCE [LARGE SCALE GENOMIC DNA]</scope>
    <source>
        <strain evidence="1">YNDBR</strain>
        <tissue evidence="1">Leaf</tissue>
    </source>
</reference>
<protein>
    <submittedName>
        <fullName evidence="1">Uncharacterized protein</fullName>
    </submittedName>
</protein>
<evidence type="ECO:0000313" key="2">
    <source>
        <dbReference type="Proteomes" id="UP001420932"/>
    </source>
</evidence>
<name>A0AAP0J650_9MAGN</name>